<evidence type="ECO:0000256" key="1">
    <source>
        <dbReference type="ARBA" id="ARBA00004141"/>
    </source>
</evidence>
<comment type="subcellular location">
    <subcellularLocation>
        <location evidence="1">Membrane</location>
        <topology evidence="1">Multi-pass membrane protein</topology>
    </subcellularLocation>
</comment>
<dbReference type="SUPFAM" id="SSF90123">
    <property type="entry name" value="ABC transporter transmembrane region"/>
    <property type="match status" value="2"/>
</dbReference>
<dbReference type="PROSITE" id="PS50893">
    <property type="entry name" value="ABC_TRANSPORTER_2"/>
    <property type="match status" value="2"/>
</dbReference>
<keyword evidence="2" id="KW-0813">Transport</keyword>
<dbReference type="RefSeq" id="XP_046069303.1">
    <property type="nucleotide sequence ID" value="XM_046219419.1"/>
</dbReference>
<reference evidence="12" key="1">
    <citation type="submission" date="2021-12" db="EMBL/GenBank/DDBJ databases">
        <title>Convergent genome expansion in fungi linked to evolution of root-endophyte symbiosis.</title>
        <authorList>
            <consortium name="DOE Joint Genome Institute"/>
            <person name="Ke Y.-H."/>
            <person name="Bonito G."/>
            <person name="Liao H.-L."/>
            <person name="Looney B."/>
            <person name="Rojas-Flechas A."/>
            <person name="Nash J."/>
            <person name="Hameed K."/>
            <person name="Schadt C."/>
            <person name="Martin F."/>
            <person name="Crous P.W."/>
            <person name="Miettinen O."/>
            <person name="Magnuson J.K."/>
            <person name="Labbe J."/>
            <person name="Jacobson D."/>
            <person name="Doktycz M.J."/>
            <person name="Veneault-Fourrey C."/>
            <person name="Kuo A."/>
            <person name="Mondo S."/>
            <person name="Calhoun S."/>
            <person name="Riley R."/>
            <person name="Ohm R."/>
            <person name="LaButti K."/>
            <person name="Andreopoulos B."/>
            <person name="Pangilinan J."/>
            <person name="Nolan M."/>
            <person name="Tritt A."/>
            <person name="Clum A."/>
            <person name="Lipzen A."/>
            <person name="Daum C."/>
            <person name="Barry K."/>
            <person name="Grigoriev I.V."/>
            <person name="Vilgalys R."/>
        </authorList>
    </citation>
    <scope>NUCLEOTIDE SEQUENCE</scope>
    <source>
        <strain evidence="12">PMI_201</strain>
    </source>
</reference>
<dbReference type="PROSITE" id="PS00211">
    <property type="entry name" value="ABC_TRANSPORTER_1"/>
    <property type="match status" value="1"/>
</dbReference>
<feature type="transmembrane region" description="Helical" evidence="9">
    <location>
        <begin position="999"/>
        <end position="1024"/>
    </location>
</feature>
<dbReference type="InterPro" id="IPR036640">
    <property type="entry name" value="ABC1_TM_sf"/>
</dbReference>
<dbReference type="InterPro" id="IPR044726">
    <property type="entry name" value="ABCC_6TM_D2"/>
</dbReference>
<dbReference type="InterPro" id="IPR003439">
    <property type="entry name" value="ABC_transporter-like_ATP-bd"/>
</dbReference>
<dbReference type="InterPro" id="IPR017871">
    <property type="entry name" value="ABC_transporter-like_CS"/>
</dbReference>
<dbReference type="EMBL" id="JAJTJA010000009">
    <property type="protein sequence ID" value="KAH8693633.1"/>
    <property type="molecule type" value="Genomic_DNA"/>
</dbReference>
<feature type="transmembrane region" description="Helical" evidence="9">
    <location>
        <begin position="299"/>
        <end position="320"/>
    </location>
</feature>
<dbReference type="GO" id="GO:0016887">
    <property type="term" value="F:ATP hydrolysis activity"/>
    <property type="evidence" value="ECO:0007669"/>
    <property type="project" value="InterPro"/>
</dbReference>
<evidence type="ECO:0000256" key="5">
    <source>
        <dbReference type="ARBA" id="ARBA00022840"/>
    </source>
</evidence>
<comment type="caution">
    <text evidence="12">The sequence shown here is derived from an EMBL/GenBank/DDBJ whole genome shotgun (WGS) entry which is preliminary data.</text>
</comment>
<feature type="region of interest" description="Disordered" evidence="8">
    <location>
        <begin position="820"/>
        <end position="850"/>
    </location>
</feature>
<feature type="domain" description="ABC transporter" evidence="10">
    <location>
        <begin position="579"/>
        <end position="810"/>
    </location>
</feature>
<dbReference type="CDD" id="cd03250">
    <property type="entry name" value="ABCC_MRP_domain1"/>
    <property type="match status" value="1"/>
</dbReference>
<keyword evidence="5" id="KW-0067">ATP-binding</keyword>
<feature type="transmembrane region" description="Helical" evidence="9">
    <location>
        <begin position="869"/>
        <end position="887"/>
    </location>
</feature>
<accession>A0AAD4KP64</accession>
<feature type="domain" description="ABC transmembrane type-1" evidence="11">
    <location>
        <begin position="871"/>
        <end position="1156"/>
    </location>
</feature>
<dbReference type="SMART" id="SM00382">
    <property type="entry name" value="AAA"/>
    <property type="match status" value="2"/>
</dbReference>
<evidence type="ECO:0000256" key="8">
    <source>
        <dbReference type="SAM" id="MobiDB-lite"/>
    </source>
</evidence>
<evidence type="ECO:0000256" key="3">
    <source>
        <dbReference type="ARBA" id="ARBA00022692"/>
    </source>
</evidence>
<evidence type="ECO:0000259" key="11">
    <source>
        <dbReference type="PROSITE" id="PS50929"/>
    </source>
</evidence>
<feature type="transmembrane region" description="Helical" evidence="9">
    <location>
        <begin position="32"/>
        <end position="55"/>
    </location>
</feature>
<feature type="transmembrane region" description="Helical" evidence="9">
    <location>
        <begin position="392"/>
        <end position="413"/>
    </location>
</feature>
<evidence type="ECO:0000256" key="7">
    <source>
        <dbReference type="ARBA" id="ARBA00023136"/>
    </source>
</evidence>
<dbReference type="GeneID" id="70249706"/>
<keyword evidence="3 9" id="KW-0812">Transmembrane</keyword>
<dbReference type="FunFam" id="1.20.1560.10:FF:000055">
    <property type="entry name" value="ABC multidrug transporter (Eurofung)"/>
    <property type="match status" value="1"/>
</dbReference>
<evidence type="ECO:0000256" key="9">
    <source>
        <dbReference type="SAM" id="Phobius"/>
    </source>
</evidence>
<sequence length="1441" mass="160273">MLFSGCSHDNSFGPTVYGCRDDFDFTITFERIFFSLVPASLFIAIALVRVVSLAWRPQIVKGAILRWVKLAITLVPNAFFTSSMAVELVSSLSVAAVSFIEHSRSPRPSILLHVYLLVTILLDIAQVRTLWLASTSPDDIRVTGLVTAEVVVKACLLLVESRSKARWTRWDQKQHSPEETSGLFGLAAFVWIDSLFMSGFKKVLTINDLLPLDKSMATESLERALWDRIQTLKSNGQKLGLLKALVQALKTPLLLPVVPRLAWIGFRFCQPFLIHTLLDRLQEPNSDSSDHAKNVGYSLIGATILIYSGIAISSALYWYLHERTLCMFRGTLAGVIYKKTTEIELSSTRDSAALTLMSTDIEKIRLGFLNLHELWANTVEVALASWLVERQIGAAFVAPLIIVFCCAVLAAFVSRYAEARQKSWMGKIQKRVRLTANVISDMKHLKISGLSSPVYDLIQEMRVDELKAASRFRLVYVIVATLGYVPLALSPVITFAVTSRTLDVSRIFTSVSYLLLLADPLGYLFQNIPNLLAALACINRIQEFLEKNPRVDYRLPFEAGVEKKDWKTEGPTEKFDPAITIINGSFGWTPDRMVLKNVDLHITRSQLTMVVGPIASGKSTLCKVLLGETPYYHGKVLIDAGLLSRQVGYCDQTPYLSNTTIRENILGFAAYNERKYREVIEATMLKADLSTLPKGDETVIGSNGITLSGGQKQRLSTARALYTDSKLFMFDDVLKGLDAVTEEQVFHRVFGPGGLLRRRNATVILCTHSVRYLQHADYVVALGEEGRVVEQGTFSSLISSTKYVRSLGIKISDVMNARMDEEDEDRRRSKPELKPVTLTETSSSMDKKARMNGDPTVYRHYLASIGKRFIAVFVVFGLGWGFFYNWGTIWLQYWSNNVSSYPTHTSSFYIGLYALFQVAYICCLLLCFLICFRTMIRISGSRLHKAALATVINAPLKFFATTDTGLVTNLFSQDMTLIDNELPIALTNLAMDMPNATGMAAVVAISSPYLVISYPFIFAVLYGIQKFYLRTARQLRLLDLETKSPLYTHFLDTVKGVATFRAFGWVQAGIAANNELLDTSQQPFYLLAIAQRWLGFSLQLVVALLAIMVVTLSTQLGSRAGLTGASLVTLMTFGDILNYIMGFLTQLETSIGAISRLKHFSEDVMPEGSPEEDFIPPSEWPSRGFIHIDGVSASYDASDDDKSTLAVSNLTLTIQAGERVVICGRTGSGKSSVILLLLRLLDPLPMCAENITIDDTPLHKIDRIALRQRIIAIPQDVVFLPDGTTFKSNLDPFAVSTNGECQDALKTVGLWPFVTERGGLEGPLDPDTLSQGQKQLFSLARAILRRRIRDRDAPENGKGILLLDEIGSGVDISTDQDLHVIIRKEFRGYTIVMVSHRLKTVMDFDTVVVMDKGCMVEKGEPQLLVREEGSRFGELWVASQG</sequence>
<dbReference type="CDD" id="cd18580">
    <property type="entry name" value="ABC_6TM_ABCC_D2"/>
    <property type="match status" value="1"/>
</dbReference>
<evidence type="ECO:0000256" key="2">
    <source>
        <dbReference type="ARBA" id="ARBA00022448"/>
    </source>
</evidence>
<evidence type="ECO:0000313" key="13">
    <source>
        <dbReference type="Proteomes" id="UP001201262"/>
    </source>
</evidence>
<feature type="transmembrane region" description="Helical" evidence="9">
    <location>
        <begin position="75"/>
        <end position="100"/>
    </location>
</feature>
<dbReference type="Gene3D" id="3.40.50.300">
    <property type="entry name" value="P-loop containing nucleotide triphosphate hydrolases"/>
    <property type="match status" value="2"/>
</dbReference>
<name>A0AAD4KP64_9EURO</name>
<keyword evidence="4" id="KW-0547">Nucleotide-binding</keyword>
<dbReference type="GO" id="GO:0140359">
    <property type="term" value="F:ABC-type transporter activity"/>
    <property type="evidence" value="ECO:0007669"/>
    <property type="project" value="InterPro"/>
</dbReference>
<dbReference type="CDD" id="cd18579">
    <property type="entry name" value="ABC_6TM_ABCC_D1"/>
    <property type="match status" value="1"/>
</dbReference>
<dbReference type="InterPro" id="IPR050173">
    <property type="entry name" value="ABC_transporter_C-like"/>
</dbReference>
<organism evidence="12 13">
    <name type="scientific">Talaromyces proteolyticus</name>
    <dbReference type="NCBI Taxonomy" id="1131652"/>
    <lineage>
        <taxon>Eukaryota</taxon>
        <taxon>Fungi</taxon>
        <taxon>Dikarya</taxon>
        <taxon>Ascomycota</taxon>
        <taxon>Pezizomycotina</taxon>
        <taxon>Eurotiomycetes</taxon>
        <taxon>Eurotiomycetidae</taxon>
        <taxon>Eurotiales</taxon>
        <taxon>Trichocomaceae</taxon>
        <taxon>Talaromyces</taxon>
        <taxon>Talaromyces sect. Bacilispori</taxon>
    </lineage>
</organism>
<evidence type="ECO:0000256" key="4">
    <source>
        <dbReference type="ARBA" id="ARBA00022741"/>
    </source>
</evidence>
<evidence type="ECO:0000313" key="12">
    <source>
        <dbReference type="EMBL" id="KAH8693633.1"/>
    </source>
</evidence>
<proteinExistence type="predicted"/>
<dbReference type="PANTHER" id="PTHR24223:SF345">
    <property type="entry name" value="ABC MULTIDRUG TRANSPORTER (EUROFUNG)"/>
    <property type="match status" value="1"/>
</dbReference>
<dbReference type="InterPro" id="IPR044746">
    <property type="entry name" value="ABCC_6TM_D1"/>
</dbReference>
<gene>
    <name evidence="12" type="ORF">BGW36DRAFT_418386</name>
</gene>
<protein>
    <submittedName>
        <fullName evidence="12">ATPase-like protein</fullName>
    </submittedName>
</protein>
<keyword evidence="7 9" id="KW-0472">Membrane</keyword>
<dbReference type="PANTHER" id="PTHR24223">
    <property type="entry name" value="ATP-BINDING CASSETTE SUB-FAMILY C"/>
    <property type="match status" value="1"/>
</dbReference>
<feature type="transmembrane region" description="Helical" evidence="9">
    <location>
        <begin position="1093"/>
        <end position="1114"/>
    </location>
</feature>
<feature type="transmembrane region" description="Helical" evidence="9">
    <location>
        <begin position="474"/>
        <end position="498"/>
    </location>
</feature>
<keyword evidence="13" id="KW-1185">Reference proteome</keyword>
<dbReference type="PROSITE" id="PS50929">
    <property type="entry name" value="ABC_TM1F"/>
    <property type="match status" value="2"/>
</dbReference>
<dbReference type="FunFam" id="1.20.1560.10:FF:000066">
    <property type="entry name" value="ABC multidrug transporter (Eurofung)"/>
    <property type="match status" value="1"/>
</dbReference>
<evidence type="ECO:0000259" key="10">
    <source>
        <dbReference type="PROSITE" id="PS50893"/>
    </source>
</evidence>
<feature type="transmembrane region" description="Helical" evidence="9">
    <location>
        <begin position="1120"/>
        <end position="1140"/>
    </location>
</feature>
<dbReference type="GO" id="GO:0016020">
    <property type="term" value="C:membrane"/>
    <property type="evidence" value="ECO:0007669"/>
    <property type="project" value="UniProtKB-SubCell"/>
</dbReference>
<dbReference type="Pfam" id="PF00664">
    <property type="entry name" value="ABC_membrane"/>
    <property type="match status" value="1"/>
</dbReference>
<dbReference type="SUPFAM" id="SSF52540">
    <property type="entry name" value="P-loop containing nucleoside triphosphate hydrolases"/>
    <property type="match status" value="2"/>
</dbReference>
<keyword evidence="6 9" id="KW-1133">Transmembrane helix</keyword>
<dbReference type="Pfam" id="PF00005">
    <property type="entry name" value="ABC_tran"/>
    <property type="match status" value="2"/>
</dbReference>
<feature type="domain" description="ABC transporter" evidence="10">
    <location>
        <begin position="1186"/>
        <end position="1437"/>
    </location>
</feature>
<dbReference type="Proteomes" id="UP001201262">
    <property type="component" value="Unassembled WGS sequence"/>
</dbReference>
<dbReference type="InterPro" id="IPR027417">
    <property type="entry name" value="P-loop_NTPase"/>
</dbReference>
<feature type="transmembrane region" description="Helical" evidence="9">
    <location>
        <begin position="907"/>
        <end position="931"/>
    </location>
</feature>
<dbReference type="InterPro" id="IPR003593">
    <property type="entry name" value="AAA+_ATPase"/>
</dbReference>
<dbReference type="InterPro" id="IPR011527">
    <property type="entry name" value="ABC1_TM_dom"/>
</dbReference>
<dbReference type="GO" id="GO:0005524">
    <property type="term" value="F:ATP binding"/>
    <property type="evidence" value="ECO:0007669"/>
    <property type="project" value="UniProtKB-KW"/>
</dbReference>
<dbReference type="Gene3D" id="1.20.1560.10">
    <property type="entry name" value="ABC transporter type 1, transmembrane domain"/>
    <property type="match status" value="2"/>
</dbReference>
<evidence type="ECO:0000256" key="6">
    <source>
        <dbReference type="ARBA" id="ARBA00022989"/>
    </source>
</evidence>
<feature type="domain" description="ABC transmembrane type-1" evidence="11">
    <location>
        <begin position="261"/>
        <end position="533"/>
    </location>
</feature>
<feature type="transmembrane region" description="Helical" evidence="9">
    <location>
        <begin position="112"/>
        <end position="134"/>
    </location>
</feature>